<gene>
    <name evidence="1" type="ORF">MKW94_012538</name>
</gene>
<sequence length="152" mass="17323">MLHYNLAVNISVRNSNKMERISYHRIRAKTYCYGKDLALVPLLSFWQGSTTLLQPVFQGQTSFKLRGSHLKDFSHDQRDGSYSISLNLFLKIKMKHAGGGKSFKLTYVIYCGLLRLHLLGLGSSISSNNQTRAGGLFKTKRCTEYRDNSYSF</sequence>
<evidence type="ECO:0008006" key="3">
    <source>
        <dbReference type="Google" id="ProtNLM"/>
    </source>
</evidence>
<dbReference type="AlphaFoldDB" id="A0AA41SB14"/>
<dbReference type="EMBL" id="JAJJMA010128162">
    <property type="protein sequence ID" value="MCL7032894.1"/>
    <property type="molecule type" value="Genomic_DNA"/>
</dbReference>
<evidence type="ECO:0000313" key="1">
    <source>
        <dbReference type="EMBL" id="MCL7032894.1"/>
    </source>
</evidence>
<comment type="caution">
    <text evidence="1">The sequence shown here is derived from an EMBL/GenBank/DDBJ whole genome shotgun (WGS) entry which is preliminary data.</text>
</comment>
<protein>
    <recommendedName>
        <fullName evidence="3">Late embryogenesis abundant protein LEA-2 subgroup domain-containing protein</fullName>
    </recommendedName>
</protein>
<evidence type="ECO:0000313" key="2">
    <source>
        <dbReference type="Proteomes" id="UP001177140"/>
    </source>
</evidence>
<name>A0AA41SB14_PAPNU</name>
<accession>A0AA41SB14</accession>
<organism evidence="1 2">
    <name type="scientific">Papaver nudicaule</name>
    <name type="common">Iceland poppy</name>
    <dbReference type="NCBI Taxonomy" id="74823"/>
    <lineage>
        <taxon>Eukaryota</taxon>
        <taxon>Viridiplantae</taxon>
        <taxon>Streptophyta</taxon>
        <taxon>Embryophyta</taxon>
        <taxon>Tracheophyta</taxon>
        <taxon>Spermatophyta</taxon>
        <taxon>Magnoliopsida</taxon>
        <taxon>Ranunculales</taxon>
        <taxon>Papaveraceae</taxon>
        <taxon>Papaveroideae</taxon>
        <taxon>Papaver</taxon>
    </lineage>
</organism>
<proteinExistence type="predicted"/>
<keyword evidence="2" id="KW-1185">Reference proteome</keyword>
<dbReference type="Proteomes" id="UP001177140">
    <property type="component" value="Unassembled WGS sequence"/>
</dbReference>
<reference evidence="1" key="1">
    <citation type="submission" date="2022-03" db="EMBL/GenBank/DDBJ databases">
        <title>A functionally conserved STORR gene fusion in Papaver species that diverged 16.8 million years ago.</title>
        <authorList>
            <person name="Catania T."/>
        </authorList>
    </citation>
    <scope>NUCLEOTIDE SEQUENCE</scope>
    <source>
        <strain evidence="1">S-191538</strain>
    </source>
</reference>